<gene>
    <name evidence="4" type="ORF">PNBC_09870</name>
</gene>
<name>A0A162KV03_9BACL</name>
<dbReference type="KEGG" id="pcx:LPB68_04090"/>
<dbReference type="InterPro" id="IPR003593">
    <property type="entry name" value="AAA+_ATPase"/>
</dbReference>
<sequence>MKLNWLELFPEPIKSLLEQLPTSILDRLEEVRIREGRPLEINAAGEHHFVTLGGKLTYRVEESYKPIREDSHRLLDRISNHSLYTMEEELRKGFITIPGGHRIGLAGRTVLSGGKVEHLRDISGFNIRIAKEIRGAADGILPHMLDKKEKRIKHALILSPPQHGKTTLIRDMARQISNGRYGNANVKWSGMKVGIIDERSEIAGSIRGVPSFDVGARTDVMDGCPKAEGMMMMIRSMSPEVLLVDEIGRTEDAVAITEALHAGISVIATAHGSSIDELSQRPALASLIENQMFETYIILNRIAGNMNYHIFDRQQRSIQLSLPNQKGVDVYG</sequence>
<dbReference type="AlphaFoldDB" id="A0A162KV03"/>
<proteinExistence type="predicted"/>
<evidence type="ECO:0000256" key="1">
    <source>
        <dbReference type="ARBA" id="ARBA00022741"/>
    </source>
</evidence>
<evidence type="ECO:0000313" key="5">
    <source>
        <dbReference type="Proteomes" id="UP000077134"/>
    </source>
</evidence>
<protein>
    <submittedName>
        <fullName evidence="4">Stage III sporulation protein AA</fullName>
    </submittedName>
</protein>
<dbReference type="SUPFAM" id="SSF52540">
    <property type="entry name" value="P-loop containing nucleoside triphosphate hydrolases"/>
    <property type="match status" value="1"/>
</dbReference>
<dbReference type="InterPro" id="IPR027417">
    <property type="entry name" value="P-loop_NTPase"/>
</dbReference>
<evidence type="ECO:0000256" key="2">
    <source>
        <dbReference type="ARBA" id="ARBA00022840"/>
    </source>
</evidence>
<accession>A0A162KV03</accession>
<dbReference type="Proteomes" id="UP000077134">
    <property type="component" value="Unassembled WGS sequence"/>
</dbReference>
<keyword evidence="5" id="KW-1185">Reference proteome</keyword>
<dbReference type="Pfam" id="PF19568">
    <property type="entry name" value="Spore_III_AA"/>
    <property type="match status" value="1"/>
</dbReference>
<keyword evidence="2" id="KW-0067">ATP-binding</keyword>
<dbReference type="NCBIfam" id="TIGR02858">
    <property type="entry name" value="spore_III_AA"/>
    <property type="match status" value="1"/>
</dbReference>
<dbReference type="RefSeq" id="WP_068657632.1">
    <property type="nucleotide sequence ID" value="NZ_CP017770.1"/>
</dbReference>
<feature type="domain" description="AAA+ ATPase" evidence="3">
    <location>
        <begin position="151"/>
        <end position="303"/>
    </location>
</feature>
<reference evidence="4 5" key="1">
    <citation type="submission" date="2016-02" db="EMBL/GenBank/DDBJ databases">
        <title>Paenibacillus sp. LPB0068, isolated from Crassostrea gigas.</title>
        <authorList>
            <person name="Shin S.-K."/>
            <person name="Yi H."/>
        </authorList>
    </citation>
    <scope>NUCLEOTIDE SEQUENCE [LARGE SCALE GENOMIC DNA]</scope>
    <source>
        <strain evidence="4 5">LPB0068</strain>
    </source>
</reference>
<keyword evidence="1" id="KW-0547">Nucleotide-binding</keyword>
<dbReference type="SMART" id="SM00382">
    <property type="entry name" value="AAA"/>
    <property type="match status" value="1"/>
</dbReference>
<comment type="caution">
    <text evidence="4">The sequence shown here is derived from an EMBL/GenBank/DDBJ whole genome shotgun (WGS) entry which is preliminary data.</text>
</comment>
<dbReference type="GO" id="GO:0005524">
    <property type="term" value="F:ATP binding"/>
    <property type="evidence" value="ECO:0007669"/>
    <property type="project" value="UniProtKB-KW"/>
</dbReference>
<dbReference type="PANTHER" id="PTHR20953:SF3">
    <property type="entry name" value="P-LOOP CONTAINING NUCLEOSIDE TRIPHOSPHATE HYDROLASES SUPERFAMILY PROTEIN"/>
    <property type="match status" value="1"/>
</dbReference>
<evidence type="ECO:0000259" key="3">
    <source>
        <dbReference type="SMART" id="SM00382"/>
    </source>
</evidence>
<dbReference type="InterPro" id="IPR045735">
    <property type="entry name" value="Spore_III_AA_AAA+_ATPase"/>
</dbReference>
<dbReference type="EMBL" id="LSFN01000014">
    <property type="protein sequence ID" value="OAB74373.1"/>
    <property type="molecule type" value="Genomic_DNA"/>
</dbReference>
<dbReference type="InterPro" id="IPR014217">
    <property type="entry name" value="Spore_III_AA"/>
</dbReference>
<dbReference type="PANTHER" id="PTHR20953">
    <property type="entry name" value="KINASE-RELATED"/>
    <property type="match status" value="1"/>
</dbReference>
<dbReference type="Gene3D" id="3.40.50.300">
    <property type="entry name" value="P-loop containing nucleotide triphosphate hydrolases"/>
    <property type="match status" value="1"/>
</dbReference>
<dbReference type="OrthoDB" id="9768243at2"/>
<dbReference type="STRING" id="1763538.LPB68_04090"/>
<organism evidence="4 5">
    <name type="scientific">Paenibacillus crassostreae</name>
    <dbReference type="NCBI Taxonomy" id="1763538"/>
    <lineage>
        <taxon>Bacteria</taxon>
        <taxon>Bacillati</taxon>
        <taxon>Bacillota</taxon>
        <taxon>Bacilli</taxon>
        <taxon>Bacillales</taxon>
        <taxon>Paenibacillaceae</taxon>
        <taxon>Paenibacillus</taxon>
    </lineage>
</organism>
<evidence type="ECO:0000313" key="4">
    <source>
        <dbReference type="EMBL" id="OAB74373.1"/>
    </source>
</evidence>